<keyword evidence="9" id="KW-1185">Reference proteome</keyword>
<keyword evidence="3 6" id="KW-0812">Transmembrane</keyword>
<feature type="transmembrane region" description="Helical" evidence="6">
    <location>
        <begin position="251"/>
        <end position="272"/>
    </location>
</feature>
<organism evidence="8 9">
    <name type="scientific">Actinoplanes philippinensis</name>
    <dbReference type="NCBI Taxonomy" id="35752"/>
    <lineage>
        <taxon>Bacteria</taxon>
        <taxon>Bacillati</taxon>
        <taxon>Actinomycetota</taxon>
        <taxon>Actinomycetes</taxon>
        <taxon>Micromonosporales</taxon>
        <taxon>Micromonosporaceae</taxon>
        <taxon>Actinoplanes</taxon>
    </lineage>
</organism>
<dbReference type="RefSeq" id="WP_093615420.1">
    <property type="nucleotide sequence ID" value="NZ_BOMT01000024.1"/>
</dbReference>
<feature type="domain" description="ABC3 transporter permease C-terminal" evidence="7">
    <location>
        <begin position="631"/>
        <end position="739"/>
    </location>
</feature>
<dbReference type="EMBL" id="FONV01000006">
    <property type="protein sequence ID" value="SFF14336.1"/>
    <property type="molecule type" value="Genomic_DNA"/>
</dbReference>
<keyword evidence="5 6" id="KW-0472">Membrane</keyword>
<name>A0A1I2GC67_9ACTN</name>
<feature type="transmembrane region" description="Helical" evidence="6">
    <location>
        <begin position="712"/>
        <end position="738"/>
    </location>
</feature>
<evidence type="ECO:0000256" key="2">
    <source>
        <dbReference type="ARBA" id="ARBA00022475"/>
    </source>
</evidence>
<dbReference type="OrthoDB" id="4871813at2"/>
<feature type="transmembrane region" description="Helical" evidence="6">
    <location>
        <begin position="674"/>
        <end position="700"/>
    </location>
</feature>
<comment type="subcellular location">
    <subcellularLocation>
        <location evidence="1">Cell membrane</location>
        <topology evidence="1">Multi-pass membrane protein</topology>
    </subcellularLocation>
</comment>
<reference evidence="8 9" key="1">
    <citation type="submission" date="2016-10" db="EMBL/GenBank/DDBJ databases">
        <authorList>
            <person name="de Groot N.N."/>
        </authorList>
    </citation>
    <scope>NUCLEOTIDE SEQUENCE [LARGE SCALE GENOMIC DNA]</scope>
    <source>
        <strain evidence="8 9">DSM 43019</strain>
    </source>
</reference>
<keyword evidence="2" id="KW-1003">Cell membrane</keyword>
<evidence type="ECO:0000313" key="9">
    <source>
        <dbReference type="Proteomes" id="UP000199645"/>
    </source>
</evidence>
<evidence type="ECO:0000256" key="5">
    <source>
        <dbReference type="ARBA" id="ARBA00023136"/>
    </source>
</evidence>
<dbReference type="InterPro" id="IPR003838">
    <property type="entry name" value="ABC3_permease_C"/>
</dbReference>
<evidence type="ECO:0000313" key="8">
    <source>
        <dbReference type="EMBL" id="SFF14336.1"/>
    </source>
</evidence>
<dbReference type="Pfam" id="PF02687">
    <property type="entry name" value="FtsX"/>
    <property type="match status" value="2"/>
</dbReference>
<feature type="transmembrane region" description="Helical" evidence="6">
    <location>
        <begin position="194"/>
        <end position="218"/>
    </location>
</feature>
<evidence type="ECO:0000256" key="4">
    <source>
        <dbReference type="ARBA" id="ARBA00022989"/>
    </source>
</evidence>
<keyword evidence="4 6" id="KW-1133">Transmembrane helix</keyword>
<dbReference type="Proteomes" id="UP000199645">
    <property type="component" value="Unassembled WGS sequence"/>
</dbReference>
<dbReference type="GO" id="GO:0005886">
    <property type="term" value="C:plasma membrane"/>
    <property type="evidence" value="ECO:0007669"/>
    <property type="project" value="UniProtKB-SubCell"/>
</dbReference>
<evidence type="ECO:0000259" key="7">
    <source>
        <dbReference type="Pfam" id="PF02687"/>
    </source>
</evidence>
<protein>
    <submittedName>
        <fullName evidence="8">FtsX-like permease family protein</fullName>
    </submittedName>
</protein>
<dbReference type="AlphaFoldDB" id="A0A1I2GC67"/>
<sequence length="749" mass="78153">MTGRSLRRWIFELGLGARMSVAGGRAGWARLALIAAGTGVGVALLLCLAILPSALEASGARETARTEAIDSEREIARGDGTMLIGIATTTFGDDSIHGRMLQPEGSRPPVPPGVATLPKPGEMLVSPALQRLIERNPVLAQRWDARIVGTIGDEGLTGPADLAFYLGTDTLDEETGFRIDAFGHRSEDAGVDPFMVLLTAVGMVVLLTPVVVFMASAVRFGGEARDRRLAALRLVGSDAAMTRRIAAGETLAGAVLGLLVGAVLAVGAVLLAHRYGTGALSFFLADMRPVPVLVALIAVGVPAVAILVTLSAMRRVVVEPLGVVRLSHTVRRRLWWRLIMPVGGILLLWPLTGGLGDSPGSGTIEFQAATGVALLLIGLALLLPWLVDAVVHRLGGGGVAWELAVRRLQLDSGTAVRAVSGIAVSVAGVIAIQGLVSGIETQISSPGASSSAQSWHQILPKTELPVTTWTGALRETPGIQNVETVRLARATREGVETIVRIGGCKALVTYAVLPACTDGDAFTVNVASTGVFDIAGGGQWTAPASTRDVTAIDQLVDYGPMLLITPAAAADKFPPGETRYTVTLDRSRPDALEQLRNAAARLDPQALVIDPDNTAVADVLRTMRQSLLIGTIAMLALIGASLVINMAEQMRERRRVMAVLVAFGTRRRTLSGSVLLQAAVPVLLGMTLAIGFGSGLAALLMAAVEAPITVDWFGIGTTSGMAALVVLGTTAAALPTLLRLTRPGNLRSE</sequence>
<evidence type="ECO:0000256" key="3">
    <source>
        <dbReference type="ARBA" id="ARBA00022692"/>
    </source>
</evidence>
<accession>A0A1I2GC67</accession>
<feature type="transmembrane region" description="Helical" evidence="6">
    <location>
        <begin position="292"/>
        <end position="313"/>
    </location>
</feature>
<feature type="transmembrane region" description="Helical" evidence="6">
    <location>
        <begin position="415"/>
        <end position="436"/>
    </location>
</feature>
<proteinExistence type="predicted"/>
<feature type="domain" description="ABC3 transporter permease C-terminal" evidence="7">
    <location>
        <begin position="203"/>
        <end position="314"/>
    </location>
</feature>
<dbReference type="STRING" id="35752.SAMN05421541_106365"/>
<gene>
    <name evidence="8" type="ORF">SAMN05421541_106365</name>
</gene>
<feature type="transmembrane region" description="Helical" evidence="6">
    <location>
        <begin position="364"/>
        <end position="387"/>
    </location>
</feature>
<feature type="transmembrane region" description="Helical" evidence="6">
    <location>
        <begin position="334"/>
        <end position="352"/>
    </location>
</feature>
<feature type="transmembrane region" description="Helical" evidence="6">
    <location>
        <begin position="28"/>
        <end position="51"/>
    </location>
</feature>
<evidence type="ECO:0000256" key="1">
    <source>
        <dbReference type="ARBA" id="ARBA00004651"/>
    </source>
</evidence>
<feature type="transmembrane region" description="Helical" evidence="6">
    <location>
        <begin position="627"/>
        <end position="647"/>
    </location>
</feature>
<evidence type="ECO:0000256" key="6">
    <source>
        <dbReference type="SAM" id="Phobius"/>
    </source>
</evidence>